<feature type="chain" id="PRO_5032670508" description="SLH domain-containing protein" evidence="3">
    <location>
        <begin position="25"/>
        <end position="699"/>
    </location>
</feature>
<dbReference type="EMBL" id="JACHXJ010000006">
    <property type="protein sequence ID" value="MBB3131178.1"/>
    <property type="molecule type" value="Genomic_DNA"/>
</dbReference>
<feature type="signal peptide" evidence="3">
    <location>
        <begin position="1"/>
        <end position="24"/>
    </location>
</feature>
<dbReference type="RefSeq" id="WP_183585757.1">
    <property type="nucleotide sequence ID" value="NZ_JACHXJ010000006.1"/>
</dbReference>
<evidence type="ECO:0000256" key="3">
    <source>
        <dbReference type="SAM" id="SignalP"/>
    </source>
</evidence>
<feature type="coiled-coil region" evidence="1">
    <location>
        <begin position="307"/>
        <end position="334"/>
    </location>
</feature>
<evidence type="ECO:0000313" key="5">
    <source>
        <dbReference type="EMBL" id="MBB3131178.1"/>
    </source>
</evidence>
<reference evidence="5 6" key="1">
    <citation type="submission" date="2020-08" db="EMBL/GenBank/DDBJ databases">
        <title>Genomic Encyclopedia of Type Strains, Phase III (KMG-III): the genomes of soil and plant-associated and newly described type strains.</title>
        <authorList>
            <person name="Whitman W."/>
        </authorList>
    </citation>
    <scope>NUCLEOTIDE SEQUENCE [LARGE SCALE GENOMIC DNA]</scope>
    <source>
        <strain evidence="5 6">CECT 5831</strain>
    </source>
</reference>
<feature type="domain" description="SLH" evidence="4">
    <location>
        <begin position="89"/>
        <end position="148"/>
    </location>
</feature>
<accession>A0A839U0L0</accession>
<dbReference type="PANTHER" id="PTHR43308:SF5">
    <property type="entry name" value="S-LAYER PROTEIN _ PEPTIDOGLYCAN ENDO-BETA-N-ACETYLGLUCOSAMINIDASE"/>
    <property type="match status" value="1"/>
</dbReference>
<name>A0A839U0L0_9BACL</name>
<feature type="domain" description="SLH" evidence="4">
    <location>
        <begin position="150"/>
        <end position="213"/>
    </location>
</feature>
<feature type="domain" description="SLH" evidence="4">
    <location>
        <begin position="25"/>
        <end position="88"/>
    </location>
</feature>
<comment type="caution">
    <text evidence="5">The sequence shown here is derived from an EMBL/GenBank/DDBJ whole genome shotgun (WGS) entry which is preliminary data.</text>
</comment>
<protein>
    <recommendedName>
        <fullName evidence="4">SLH domain-containing protein</fullName>
    </recommendedName>
</protein>
<keyword evidence="3" id="KW-0732">Signal</keyword>
<evidence type="ECO:0000313" key="6">
    <source>
        <dbReference type="Proteomes" id="UP000517523"/>
    </source>
</evidence>
<proteinExistence type="predicted"/>
<organism evidence="5 6">
    <name type="scientific">Paenibacillus rhizosphaerae</name>
    <dbReference type="NCBI Taxonomy" id="297318"/>
    <lineage>
        <taxon>Bacteria</taxon>
        <taxon>Bacillati</taxon>
        <taxon>Bacillota</taxon>
        <taxon>Bacilli</taxon>
        <taxon>Bacillales</taxon>
        <taxon>Paenibacillaceae</taxon>
        <taxon>Paenibacillus</taxon>
    </lineage>
</organism>
<gene>
    <name evidence="5" type="ORF">FHS19_005898</name>
</gene>
<feature type="compositionally biased region" description="Pro residues" evidence="2">
    <location>
        <begin position="214"/>
        <end position="240"/>
    </location>
</feature>
<dbReference type="AlphaFoldDB" id="A0A839U0L0"/>
<evidence type="ECO:0000256" key="1">
    <source>
        <dbReference type="SAM" id="Coils"/>
    </source>
</evidence>
<dbReference type="PROSITE" id="PS51272">
    <property type="entry name" value="SLH"/>
    <property type="match status" value="3"/>
</dbReference>
<keyword evidence="1" id="KW-0175">Coiled coil</keyword>
<evidence type="ECO:0000259" key="4">
    <source>
        <dbReference type="PROSITE" id="PS51272"/>
    </source>
</evidence>
<dbReference type="PANTHER" id="PTHR43308">
    <property type="entry name" value="OUTER MEMBRANE PROTEIN ALPHA-RELATED"/>
    <property type="match status" value="1"/>
</dbReference>
<dbReference type="InterPro" id="IPR051465">
    <property type="entry name" value="Cell_Envelope_Struct_Comp"/>
</dbReference>
<dbReference type="Proteomes" id="UP000517523">
    <property type="component" value="Unassembled WGS sequence"/>
</dbReference>
<dbReference type="InterPro" id="IPR046780">
    <property type="entry name" value="aBig_2"/>
</dbReference>
<feature type="compositionally biased region" description="Gly residues" evidence="2">
    <location>
        <begin position="244"/>
        <end position="254"/>
    </location>
</feature>
<feature type="region of interest" description="Disordered" evidence="2">
    <location>
        <begin position="207"/>
        <end position="268"/>
    </location>
</feature>
<dbReference type="Pfam" id="PF00395">
    <property type="entry name" value="SLH"/>
    <property type="match status" value="3"/>
</dbReference>
<dbReference type="InterPro" id="IPR001119">
    <property type="entry name" value="SLH_dom"/>
</dbReference>
<sequence>MSLKGKSISILSAAALLGALVPHAYGDAPLSDISNSYAKDAINELVSKGIIHGTGDGKFNPTSDIQRQDFAIIMAKALQLDLSHPPVTPTFKDVPKENYAYAAVEAAFKAGLFKGMGNGIFGAGQNLTREQMAVIFVNALGVNPAGKGRNLTFSDAASISAWAKDAVAAAVELGLIHGYPDGTFNPGNRATRQDAALVTVQFMNDKAKADEGSPQPPVVPPTTPTSPTTPSPTPTTPTPSTPSSGGGAPSGGGEETPHQNPDQAAAEPVKAEIAALPAKANIKLSDKPAIVQARAHYDALTDAQKALVGGIAKLTEAEQAIAELEAQAALDEQAAAPVRAEIAALPAKADIKLTDEPAVTSARAHYDSLTDSQKTRVGDIGKLTDAEDMIRDLNIVAVAKGNLQIVYNGVAEKIELPSAQDGATITWTLKNMGQSSIVDITTGSVKREGLNENTDVVLVATIAAGAASDTKEITIRVKAVTGEPETITSKAIADLDFSTIYATQARGESFQVQTTDFQSTPKHFTISDGKITIPVDLTWNIPLGEFTAGQVVGSAVDSFIQDYCNAHGIDLGKRTLGAVGFGDTFSIFAFSTGSASSVTLGGADWEYFFPQSQYNGTDIDHSKNRTFNVSDGEHTATVTLVSRYATMDALVGAINRQLQGASVAAAAEKVNDNQFRLVANSTDILLNVSGADKNQLFEE</sequence>
<evidence type="ECO:0000256" key="2">
    <source>
        <dbReference type="SAM" id="MobiDB-lite"/>
    </source>
</evidence>
<dbReference type="Pfam" id="PF20578">
    <property type="entry name" value="aBig_2"/>
    <property type="match status" value="1"/>
</dbReference>